<accession>A0A0M3JUH2</accession>
<evidence type="ECO:0000313" key="2">
    <source>
        <dbReference type="Proteomes" id="UP000267096"/>
    </source>
</evidence>
<dbReference type="AlphaFoldDB" id="A0A0M3JUH2"/>
<reference evidence="3" key="1">
    <citation type="submission" date="2017-02" db="UniProtKB">
        <authorList>
            <consortium name="WormBaseParasite"/>
        </authorList>
    </citation>
    <scope>IDENTIFICATION</scope>
</reference>
<dbReference type="EMBL" id="UYRR01031056">
    <property type="protein sequence ID" value="VDK44762.1"/>
    <property type="molecule type" value="Genomic_DNA"/>
</dbReference>
<name>A0A0M3JUH2_ANISI</name>
<protein>
    <submittedName>
        <fullName evidence="3">Transposase</fullName>
    </submittedName>
</protein>
<dbReference type="Proteomes" id="UP000267096">
    <property type="component" value="Unassembled WGS sequence"/>
</dbReference>
<dbReference type="WBParaSite" id="ASIM_0001182701-mRNA-1">
    <property type="protein sequence ID" value="ASIM_0001182701-mRNA-1"/>
    <property type="gene ID" value="ASIM_0001182701"/>
</dbReference>
<evidence type="ECO:0000313" key="1">
    <source>
        <dbReference type="EMBL" id="VDK44762.1"/>
    </source>
</evidence>
<reference evidence="1 2" key="2">
    <citation type="submission" date="2018-11" db="EMBL/GenBank/DDBJ databases">
        <authorList>
            <consortium name="Pathogen Informatics"/>
        </authorList>
    </citation>
    <scope>NUCLEOTIDE SEQUENCE [LARGE SCALE GENOMIC DNA]</scope>
</reference>
<organism evidence="3">
    <name type="scientific">Anisakis simplex</name>
    <name type="common">Herring worm</name>
    <dbReference type="NCBI Taxonomy" id="6269"/>
    <lineage>
        <taxon>Eukaryota</taxon>
        <taxon>Metazoa</taxon>
        <taxon>Ecdysozoa</taxon>
        <taxon>Nematoda</taxon>
        <taxon>Chromadorea</taxon>
        <taxon>Rhabditida</taxon>
        <taxon>Spirurina</taxon>
        <taxon>Ascaridomorpha</taxon>
        <taxon>Ascaridoidea</taxon>
        <taxon>Anisakidae</taxon>
        <taxon>Anisakis</taxon>
        <taxon>Anisakis simplex complex</taxon>
    </lineage>
</organism>
<proteinExistence type="predicted"/>
<evidence type="ECO:0000313" key="3">
    <source>
        <dbReference type="WBParaSite" id="ASIM_0001182701-mRNA-1"/>
    </source>
</evidence>
<keyword evidence="2" id="KW-1185">Reference proteome</keyword>
<gene>
    <name evidence="1" type="ORF">ASIM_LOCUS11293</name>
</gene>
<sequence>MTAERVPTRSNQRGRNSNTTISVVTALTGPSLLHTWSSSNGVIDPFLPGIAAPTDTVQKIALRHEDALLAAASLTRYRTKIAMECSAFHSDRYTLTRKGIRVYR</sequence>